<feature type="transmembrane region" description="Helical" evidence="1">
    <location>
        <begin position="71"/>
        <end position="92"/>
    </location>
</feature>
<dbReference type="Proteomes" id="UP000184052">
    <property type="component" value="Unassembled WGS sequence"/>
</dbReference>
<dbReference type="InterPro" id="IPR012156">
    <property type="entry name" value="Cold_shock_CspA"/>
</dbReference>
<dbReference type="RefSeq" id="WP_094762849.1">
    <property type="nucleotide sequence ID" value="NZ_FQZL01000014.1"/>
</dbReference>
<gene>
    <name evidence="2" type="ORF">SAMN02745751_02104</name>
</gene>
<feature type="transmembrane region" description="Helical" evidence="1">
    <location>
        <begin position="12"/>
        <end position="30"/>
    </location>
</feature>
<evidence type="ECO:0000313" key="3">
    <source>
        <dbReference type="Proteomes" id="UP000184052"/>
    </source>
</evidence>
<evidence type="ECO:0000256" key="1">
    <source>
        <dbReference type="SAM" id="Phobius"/>
    </source>
</evidence>
<keyword evidence="1" id="KW-0812">Transmembrane</keyword>
<keyword evidence="1" id="KW-0472">Membrane</keyword>
<protein>
    <submittedName>
        <fullName evidence="2">Uncharacterized membrane protein YsdA, DUF1294 family</fullName>
    </submittedName>
</protein>
<proteinExistence type="predicted"/>
<accession>A0A1M6HTP2</accession>
<feature type="transmembrane region" description="Helical" evidence="1">
    <location>
        <begin position="42"/>
        <end position="65"/>
    </location>
</feature>
<keyword evidence="1" id="KW-1133">Transmembrane helix</keyword>
<reference evidence="2 3" key="1">
    <citation type="submission" date="2016-11" db="EMBL/GenBank/DDBJ databases">
        <authorList>
            <person name="Jaros S."/>
            <person name="Januszkiewicz K."/>
            <person name="Wedrychowicz H."/>
        </authorList>
    </citation>
    <scope>NUCLEOTIDE SEQUENCE [LARGE SCALE GENOMIC DNA]</scope>
    <source>
        <strain evidence="2 3">DSM 17477</strain>
    </source>
</reference>
<dbReference type="Pfam" id="PF06961">
    <property type="entry name" value="DUF1294"/>
    <property type="match status" value="1"/>
</dbReference>
<evidence type="ECO:0000313" key="2">
    <source>
        <dbReference type="EMBL" id="SHJ25555.1"/>
    </source>
</evidence>
<sequence>MKDLVIKDIIINYYWIINAAAFILSGMDKVKAKKRKWRFKENFLHLFSFLGGAFGMFVAMVLFRHKINRRFFTVMTALAFAIHGFILAFVLLKL</sequence>
<dbReference type="AlphaFoldDB" id="A0A1M6HTP2"/>
<dbReference type="PIRSF" id="PIRSF002599">
    <property type="entry name" value="Cold_shock_A"/>
    <property type="match status" value="1"/>
</dbReference>
<organism evidence="2 3">
    <name type="scientific">Dethiosulfatibacter aminovorans DSM 17477</name>
    <dbReference type="NCBI Taxonomy" id="1121476"/>
    <lineage>
        <taxon>Bacteria</taxon>
        <taxon>Bacillati</taxon>
        <taxon>Bacillota</taxon>
        <taxon>Tissierellia</taxon>
        <taxon>Dethiosulfatibacter</taxon>
    </lineage>
</organism>
<dbReference type="InterPro" id="IPR010718">
    <property type="entry name" value="DUF1294"/>
</dbReference>
<dbReference type="GO" id="GO:0003676">
    <property type="term" value="F:nucleic acid binding"/>
    <property type="evidence" value="ECO:0007669"/>
    <property type="project" value="InterPro"/>
</dbReference>
<dbReference type="EMBL" id="FQZL01000014">
    <property type="protein sequence ID" value="SHJ25555.1"/>
    <property type="molecule type" value="Genomic_DNA"/>
</dbReference>
<keyword evidence="3" id="KW-1185">Reference proteome</keyword>
<name>A0A1M6HTP2_9FIRM</name>
<dbReference type="STRING" id="1121476.SAMN02745751_02104"/>